<protein>
    <submittedName>
        <fullName evidence="1">Uncharacterized protein</fullName>
    </submittedName>
</protein>
<reference evidence="1 2" key="1">
    <citation type="submission" date="2021-01" db="EMBL/GenBank/DDBJ databases">
        <title>Chromosome-level genome assembly of a human fungal pathogen reveals clustering of transcriptionally co-regulated genes.</title>
        <authorList>
            <person name="Voorhies M."/>
            <person name="Cohen S."/>
            <person name="Shea T.P."/>
            <person name="Petrus S."/>
            <person name="Munoz J.F."/>
            <person name="Poplawski S."/>
            <person name="Goldman W.E."/>
            <person name="Michael T."/>
            <person name="Cuomo C.A."/>
            <person name="Sil A."/>
            <person name="Beyhan S."/>
        </authorList>
    </citation>
    <scope>NUCLEOTIDE SEQUENCE [LARGE SCALE GENOMIC DNA]</scope>
    <source>
        <strain evidence="1 2">G184AR</strain>
    </source>
</reference>
<dbReference type="EMBL" id="JAEVHI010000001">
    <property type="protein sequence ID" value="KAG5304946.1"/>
    <property type="molecule type" value="Genomic_DNA"/>
</dbReference>
<sequence length="81" mass="9564">MEQRSAIQNTAPLQAAINLLHSSVPSWLRARTMSRLRWSSCKGRDDTTLPCTISMRCREKFESVPFLLVSWWRRCKHWDTK</sequence>
<dbReference type="AlphaFoldDB" id="A0A8H7Z9D2"/>
<evidence type="ECO:0000313" key="1">
    <source>
        <dbReference type="EMBL" id="KAG5304946.1"/>
    </source>
</evidence>
<proteinExistence type="predicted"/>
<gene>
    <name evidence="1" type="ORF">I7I52_03455</name>
</gene>
<comment type="caution">
    <text evidence="1">The sequence shown here is derived from an EMBL/GenBank/DDBJ whole genome shotgun (WGS) entry which is preliminary data.</text>
</comment>
<evidence type="ECO:0000313" key="2">
    <source>
        <dbReference type="Proteomes" id="UP000670092"/>
    </source>
</evidence>
<dbReference type="VEuPathDB" id="FungiDB:I7I52_03455"/>
<name>A0A8H7Z9D2_AJECA</name>
<dbReference type="Proteomes" id="UP000670092">
    <property type="component" value="Unassembled WGS sequence"/>
</dbReference>
<organism evidence="1 2">
    <name type="scientific">Ajellomyces capsulatus</name>
    <name type="common">Darling's disease fungus</name>
    <name type="synonym">Histoplasma capsulatum</name>
    <dbReference type="NCBI Taxonomy" id="5037"/>
    <lineage>
        <taxon>Eukaryota</taxon>
        <taxon>Fungi</taxon>
        <taxon>Dikarya</taxon>
        <taxon>Ascomycota</taxon>
        <taxon>Pezizomycotina</taxon>
        <taxon>Eurotiomycetes</taxon>
        <taxon>Eurotiomycetidae</taxon>
        <taxon>Onygenales</taxon>
        <taxon>Ajellomycetaceae</taxon>
        <taxon>Histoplasma</taxon>
    </lineage>
</organism>
<accession>A0A8H7Z9D2</accession>